<feature type="compositionally biased region" description="Basic and acidic residues" evidence="6">
    <location>
        <begin position="1704"/>
        <end position="1714"/>
    </location>
</feature>
<name>A0A4U5TYX1_COLLU</name>
<dbReference type="PANTHER" id="PTHR23166">
    <property type="entry name" value="FILAMIN/GPBP-INTERACTING PROTEIN"/>
    <property type="match status" value="1"/>
</dbReference>
<keyword evidence="2" id="KW-0645">Protease</keyword>
<dbReference type="PANTHER" id="PTHR23166:SF4">
    <property type="entry name" value="FILAMIN A-INTERACTING PROTEIN 1-LIKE"/>
    <property type="match status" value="1"/>
</dbReference>
<feature type="region of interest" description="Disordered" evidence="6">
    <location>
        <begin position="1107"/>
        <end position="1128"/>
    </location>
</feature>
<feature type="region of interest" description="Disordered" evidence="6">
    <location>
        <begin position="1589"/>
        <end position="1608"/>
    </location>
</feature>
<dbReference type="Pfam" id="PF09727">
    <property type="entry name" value="CortBP2"/>
    <property type="match status" value="2"/>
</dbReference>
<feature type="compositionally biased region" description="Polar residues" evidence="6">
    <location>
        <begin position="1651"/>
        <end position="1664"/>
    </location>
</feature>
<evidence type="ECO:0000256" key="3">
    <source>
        <dbReference type="ARBA" id="ARBA00022801"/>
    </source>
</evidence>
<evidence type="ECO:0000313" key="8">
    <source>
        <dbReference type="EMBL" id="TKS66863.1"/>
    </source>
</evidence>
<dbReference type="PROSITE" id="PS50600">
    <property type="entry name" value="ULP_PROTEASE"/>
    <property type="match status" value="1"/>
</dbReference>
<dbReference type="InterPro" id="IPR003653">
    <property type="entry name" value="Peptidase_C48_C"/>
</dbReference>
<evidence type="ECO:0000256" key="5">
    <source>
        <dbReference type="SAM" id="Coils"/>
    </source>
</evidence>
<feature type="region of interest" description="Disordered" evidence="6">
    <location>
        <begin position="1651"/>
        <end position="1722"/>
    </location>
</feature>
<gene>
    <name evidence="8" type="ORF">D9C73_001814</name>
</gene>
<accession>A0A4U5TYX1</accession>
<organism evidence="8 9">
    <name type="scientific">Collichthys lucidus</name>
    <name type="common">Big head croaker</name>
    <name type="synonym">Sciaena lucida</name>
    <dbReference type="NCBI Taxonomy" id="240159"/>
    <lineage>
        <taxon>Eukaryota</taxon>
        <taxon>Metazoa</taxon>
        <taxon>Chordata</taxon>
        <taxon>Craniata</taxon>
        <taxon>Vertebrata</taxon>
        <taxon>Euteleostomi</taxon>
        <taxon>Actinopterygii</taxon>
        <taxon>Neopterygii</taxon>
        <taxon>Teleostei</taxon>
        <taxon>Neoteleostei</taxon>
        <taxon>Acanthomorphata</taxon>
        <taxon>Eupercaria</taxon>
        <taxon>Sciaenidae</taxon>
        <taxon>Collichthys</taxon>
    </lineage>
</organism>
<evidence type="ECO:0000256" key="2">
    <source>
        <dbReference type="ARBA" id="ARBA00022670"/>
    </source>
</evidence>
<comment type="similarity">
    <text evidence="1">Belongs to the peptidase C48 family.</text>
</comment>
<sequence length="1854" mass="210969">MRDKRERWEAGRTRQDLSRDDLLFLLSVLEGELQARDEVIAVLKSERTDLGLLEAQYGFGGPEKPLRALQRDSIRAQQYQLQDVYKNPTAQLNHMVEAQKRSSERMLEQLLEVSRSHSGALRRLEEQERNHRAFIHKSNCLTALLEQDRERLKLLTVKEREYREIKEKKSQTEVSTLKDELTRLKAFALLVVTEQQCLSELLEEQRCHVRELTAITDRIEREAGAAKTTTLEVERCKQLSVLNRGTMTAPPSLLSEVEMLRRRVVEMEGKDEELIRMWDQCRDLDRRLARETSHCRSLRVEVDKLNGRISELDRIEEALGKSKQDCGILKSSLEREREVSRMLSAELDTLKVRVRELEAIEGQLEKSEAVIRQDLAKLRSLTVALVEDRKTMAERLRQAEEKLNRKEGRRSEQSNLAPMTERRGDEKQQTLRSKADLEERIKVIAKEKDELQDRLQTEEERNRELQSKIATMKRRLQVLENRKEKGEKYGHSSINPNNPNHQCQTEDNKVKELAQELDRLRKRLQDKEMVEGELVKVEEEFESLQKRFRDEQRRSQALTEELEMAKRELSRYDQAEKQEVNQEHLLLCRLQKEQVKSRLLGREVETLKEKLQKLMGTEESICRVQTDHSTLQRKLIQQEARNRELAREMKELNSELDRYRRIKNLTPGASRHFSDLHQTTKEVQTEEKGLPPDYSMHAEKLDKEYEDEDPNHNAEVMNRSSSLVNNLNSLNTANNNISQYSSHSPNSIDMHQTVNGEVMMLTHTPGQPLHIKVTPHHMLNTATLEISSPTGDSASSYTSTAVIPTSGASPKQRITIIQNSTQTVNTKTPPSSPDRTISPLNGTAVPRVLSPNSSRSVTPDHNSSPIQIVTVRTCSPEPSEVTGQAVFCKTPERQNSWKSSSSGDTSPSIITTEDNKIHIHLGSPYIQPLNGMTHGTPQPVGPYYVRHEQRTQVLANGCHVKGVGKITSSITISPATSSASHSSNITGVDYFSGWEQSRLKRRLQSAGDDVDREEKDIEEVIIGKDCGEDYKFADVVDCGLSVSWDPAEDKGSCDEFSPTSIKDKCTDPQKKIVQHSVKRKIKDAGSHCNGTNSPKRHRESVLRLTGEDARDGGPAPTHVCQEDGEEDVDLESLDRSIVQFTVGTDDPAEILLPIIISNNKEAGDFVSSPRQSVLSSQDNTTSEPMTKRESDVPQRFSPLAPTLLSVDDAQSQQDALDKEQETSDLQDMPVLHVVVEDLPRVAMSFDPGADYSCMGFAFSSLFCGGYQGKSNGDIMVTDDKIMIPLKDTSEKVALMLNVERKELRRYSVWEQQELEAQELYFEDDEEPIPPSALLLGVSETAAAAIHRDLHKLYVKQGAPSNIGTVSPFVLLTLRDPLEGMEGALLRSLLDIDCLNCLSDEKSIFQNDPVCDLYDIQTPVLTLDDSIKLIRRSGRDSHLLALLGLESTDPTFNTDQHTPHTETDKDATPLIQLEAHPQKETILEVETVTEGDAGTRLKPEEEHKEQKPEHPTEKKKKEEPTPVLIQFPPPPLKGGITVTMEDLQCLDSGQFLNDVIIDFYLKYLLHKASPAVTERSHIFSSFFYKQLTRRDNASEGSTSDSCQRQRRHQRVKTWTRHVDIFKKDFLFVPVNQEAHWYLVVICFPGLAEPKTETWNGPNSQTGKNQSETDKLQDQEAAQGSKSPNDNTETQPATSASSHSDQADTATEKTQEEPTKDAAPSPVSCTEQTYQKKTVCKRPCILIMDSLKRSLHERVFKLLRDYLESEWEVRRGSSREFSPDLMQSSHCQVPLQDNSSDCGLYLLQYVESFLKDPVVHFDLPLHLQRWFPRQQVRRKRDEIRDLVLNLYRHQNLESNR</sequence>
<evidence type="ECO:0000256" key="6">
    <source>
        <dbReference type="SAM" id="MobiDB-lite"/>
    </source>
</evidence>
<feature type="compositionally biased region" description="Polar residues" evidence="6">
    <location>
        <begin position="1168"/>
        <end position="1184"/>
    </location>
</feature>
<feature type="region of interest" description="Disordered" evidence="6">
    <location>
        <begin position="822"/>
        <end position="844"/>
    </location>
</feature>
<feature type="compositionally biased region" description="Basic and acidic residues" evidence="6">
    <location>
        <begin position="420"/>
        <end position="434"/>
    </location>
</feature>
<dbReference type="EMBL" id="CM014079">
    <property type="protein sequence ID" value="TKS66863.1"/>
    <property type="molecule type" value="Genomic_DNA"/>
</dbReference>
<dbReference type="GO" id="GO:0008234">
    <property type="term" value="F:cysteine-type peptidase activity"/>
    <property type="evidence" value="ECO:0007669"/>
    <property type="project" value="InterPro"/>
</dbReference>
<feature type="compositionally biased region" description="Polar residues" evidence="6">
    <location>
        <begin position="1674"/>
        <end position="1703"/>
    </location>
</feature>
<dbReference type="Pfam" id="PF02902">
    <property type="entry name" value="Peptidase_C48"/>
    <property type="match status" value="1"/>
</dbReference>
<dbReference type="Proteomes" id="UP000298787">
    <property type="component" value="Chromosome 2"/>
</dbReference>
<dbReference type="Gene3D" id="3.40.395.10">
    <property type="entry name" value="Adenoviral Proteinase, Chain A"/>
    <property type="match status" value="1"/>
</dbReference>
<feature type="compositionally biased region" description="Basic and acidic residues" evidence="6">
    <location>
        <begin position="401"/>
        <end position="412"/>
    </location>
</feature>
<feature type="coiled-coil region" evidence="5">
    <location>
        <begin position="628"/>
        <end position="662"/>
    </location>
</feature>
<proteinExistence type="inferred from homology"/>
<feature type="compositionally biased region" description="Polar residues" evidence="6">
    <location>
        <begin position="822"/>
        <end position="841"/>
    </location>
</feature>
<evidence type="ECO:0000259" key="7">
    <source>
        <dbReference type="PROSITE" id="PS50600"/>
    </source>
</evidence>
<evidence type="ECO:0000256" key="1">
    <source>
        <dbReference type="ARBA" id="ARBA00005234"/>
    </source>
</evidence>
<feature type="domain" description="Ubiquitin-like protease family profile" evidence="7">
    <location>
        <begin position="1535"/>
        <end position="1807"/>
    </location>
</feature>
<protein>
    <submittedName>
        <fullName evidence="8">Filamin A-interacting protein 1-like</fullName>
    </submittedName>
</protein>
<reference evidence="8 9" key="1">
    <citation type="submission" date="2019-01" db="EMBL/GenBank/DDBJ databases">
        <title>Genome Assembly of Collichthys lucidus.</title>
        <authorList>
            <person name="Cai M."/>
            <person name="Xiao S."/>
        </authorList>
    </citation>
    <scope>NUCLEOTIDE SEQUENCE [LARGE SCALE GENOMIC DNA]</scope>
    <source>
        <strain evidence="8">JT15FE1705JMU</strain>
        <tissue evidence="8">Muscle</tissue>
    </source>
</reference>
<keyword evidence="9" id="KW-1185">Reference proteome</keyword>
<feature type="region of interest" description="Disordered" evidence="6">
    <location>
        <begin position="401"/>
        <end position="434"/>
    </location>
</feature>
<keyword evidence="3" id="KW-0378">Hydrolase</keyword>
<feature type="compositionally biased region" description="Basic and acidic residues" evidence="6">
    <location>
        <begin position="1492"/>
        <end position="1519"/>
    </location>
</feature>
<dbReference type="InterPro" id="IPR019131">
    <property type="entry name" value="Cortactin-binding_p2_N"/>
</dbReference>
<dbReference type="SUPFAM" id="SSF54001">
    <property type="entry name" value="Cysteine proteinases"/>
    <property type="match status" value="1"/>
</dbReference>
<evidence type="ECO:0000313" key="9">
    <source>
        <dbReference type="Proteomes" id="UP000298787"/>
    </source>
</evidence>
<feature type="region of interest" description="Disordered" evidence="6">
    <location>
        <begin position="1484"/>
        <end position="1529"/>
    </location>
</feature>
<dbReference type="STRING" id="240159.A0A4U5TYX1"/>
<dbReference type="InterPro" id="IPR038765">
    <property type="entry name" value="Papain-like_cys_pep_sf"/>
</dbReference>
<keyword evidence="4 5" id="KW-0175">Coiled coil</keyword>
<dbReference type="GO" id="GO:0006508">
    <property type="term" value="P:proteolysis"/>
    <property type="evidence" value="ECO:0007669"/>
    <property type="project" value="UniProtKB-KW"/>
</dbReference>
<feature type="region of interest" description="Disordered" evidence="6">
    <location>
        <begin position="1165"/>
        <end position="1194"/>
    </location>
</feature>
<dbReference type="InterPro" id="IPR050719">
    <property type="entry name" value="Cortactin-Actin_Reg"/>
</dbReference>
<evidence type="ECO:0000256" key="4">
    <source>
        <dbReference type="ARBA" id="ARBA00023054"/>
    </source>
</evidence>